<dbReference type="Pfam" id="PF02203">
    <property type="entry name" value="TarH"/>
    <property type="match status" value="1"/>
</dbReference>
<organism evidence="15 16">
    <name type="scientific">Ferriphaselus amnicola</name>
    <dbReference type="NCBI Taxonomy" id="1188319"/>
    <lineage>
        <taxon>Bacteria</taxon>
        <taxon>Pseudomonadati</taxon>
        <taxon>Pseudomonadota</taxon>
        <taxon>Betaproteobacteria</taxon>
        <taxon>Nitrosomonadales</taxon>
        <taxon>Gallionellaceae</taxon>
        <taxon>Ferriphaselus</taxon>
    </lineage>
</organism>
<evidence type="ECO:0000256" key="2">
    <source>
        <dbReference type="ARBA" id="ARBA00022475"/>
    </source>
</evidence>
<dbReference type="InterPro" id="IPR003660">
    <property type="entry name" value="HAMP_dom"/>
</dbReference>
<evidence type="ECO:0000256" key="6">
    <source>
        <dbReference type="ARBA" id="ARBA00022692"/>
    </source>
</evidence>
<comment type="similarity">
    <text evidence="10">Belongs to the methyl-accepting chemotaxis (MCP) protein family.</text>
</comment>
<dbReference type="GO" id="GO:0005886">
    <property type="term" value="C:plasma membrane"/>
    <property type="evidence" value="ECO:0007669"/>
    <property type="project" value="UniProtKB-SubCell"/>
</dbReference>
<dbReference type="OrthoDB" id="1884279at2"/>
<keyword evidence="6 12" id="KW-0812">Transmembrane</keyword>
<dbReference type="InterPro" id="IPR004090">
    <property type="entry name" value="Chemotax_Me-accpt_rcpt"/>
</dbReference>
<dbReference type="RefSeq" id="WP_062625392.1">
    <property type="nucleotide sequence ID" value="NZ_AP018738.1"/>
</dbReference>
<dbReference type="SMART" id="SM00283">
    <property type="entry name" value="MA"/>
    <property type="match status" value="1"/>
</dbReference>
<feature type="transmembrane region" description="Helical" evidence="12">
    <location>
        <begin position="12"/>
        <end position="33"/>
    </location>
</feature>
<keyword evidence="4" id="KW-0145">Chemotaxis</keyword>
<dbReference type="InterPro" id="IPR003122">
    <property type="entry name" value="Tar_rcpt_lig-bd"/>
</dbReference>
<dbReference type="PROSITE" id="PS50111">
    <property type="entry name" value="CHEMOTAXIS_TRANSDUC_2"/>
    <property type="match status" value="1"/>
</dbReference>
<dbReference type="SMART" id="SM00304">
    <property type="entry name" value="HAMP"/>
    <property type="match status" value="1"/>
</dbReference>
<name>A0A2Z6G9R5_9PROT</name>
<evidence type="ECO:0000256" key="10">
    <source>
        <dbReference type="ARBA" id="ARBA00029447"/>
    </source>
</evidence>
<comment type="subcellular location">
    <subcellularLocation>
        <location evidence="1">Cell inner membrane</location>
        <topology evidence="1">Multi-pass membrane protein</topology>
    </subcellularLocation>
</comment>
<dbReference type="InterPro" id="IPR004089">
    <property type="entry name" value="MCPsignal_dom"/>
</dbReference>
<dbReference type="AlphaFoldDB" id="A0A2Z6G9R5"/>
<dbReference type="PRINTS" id="PR00260">
    <property type="entry name" value="CHEMTRNSDUCR"/>
</dbReference>
<dbReference type="PANTHER" id="PTHR32089">
    <property type="entry name" value="METHYL-ACCEPTING CHEMOTAXIS PROTEIN MCPB"/>
    <property type="match status" value="1"/>
</dbReference>
<keyword evidence="9 11" id="KW-0807">Transducer</keyword>
<dbReference type="KEGG" id="fam:OYT1_ch0631"/>
<reference evidence="15 16" key="1">
    <citation type="submission" date="2018-06" db="EMBL/GenBank/DDBJ databases">
        <title>OYT1 Genome Sequencing.</title>
        <authorList>
            <person name="Kato S."/>
            <person name="Itoh T."/>
            <person name="Ohkuma M."/>
        </authorList>
    </citation>
    <scope>NUCLEOTIDE SEQUENCE [LARGE SCALE GENOMIC DNA]</scope>
    <source>
        <strain evidence="15 16">OYT1</strain>
    </source>
</reference>
<dbReference type="PANTHER" id="PTHR32089:SF112">
    <property type="entry name" value="LYSOZYME-LIKE PROTEIN-RELATED"/>
    <property type="match status" value="1"/>
</dbReference>
<evidence type="ECO:0000256" key="9">
    <source>
        <dbReference type="ARBA" id="ARBA00023224"/>
    </source>
</evidence>
<accession>A0A2Z6G9R5</accession>
<evidence type="ECO:0000313" key="15">
    <source>
        <dbReference type="EMBL" id="BBE50198.1"/>
    </source>
</evidence>
<gene>
    <name evidence="15" type="ORF">OYT1_ch0631</name>
</gene>
<dbReference type="CDD" id="cd06225">
    <property type="entry name" value="HAMP"/>
    <property type="match status" value="1"/>
</dbReference>
<keyword evidence="2" id="KW-1003">Cell membrane</keyword>
<evidence type="ECO:0000256" key="1">
    <source>
        <dbReference type="ARBA" id="ARBA00004429"/>
    </source>
</evidence>
<dbReference type="EMBL" id="AP018738">
    <property type="protein sequence ID" value="BBE50198.1"/>
    <property type="molecule type" value="Genomic_DNA"/>
</dbReference>
<feature type="domain" description="Methyl-accepting transducer" evidence="13">
    <location>
        <begin position="268"/>
        <end position="504"/>
    </location>
</feature>
<evidence type="ECO:0000256" key="3">
    <source>
        <dbReference type="ARBA" id="ARBA00022481"/>
    </source>
</evidence>
<dbReference type="STRING" id="1188319.OYT1_00121"/>
<dbReference type="GO" id="GO:0007165">
    <property type="term" value="P:signal transduction"/>
    <property type="evidence" value="ECO:0007669"/>
    <property type="project" value="UniProtKB-KW"/>
</dbReference>
<dbReference type="PROSITE" id="PS50885">
    <property type="entry name" value="HAMP"/>
    <property type="match status" value="1"/>
</dbReference>
<keyword evidence="8 12" id="KW-0472">Membrane</keyword>
<evidence type="ECO:0000256" key="5">
    <source>
        <dbReference type="ARBA" id="ARBA00022519"/>
    </source>
</evidence>
<dbReference type="SUPFAM" id="SSF58104">
    <property type="entry name" value="Methyl-accepting chemotaxis protein (MCP) signaling domain"/>
    <property type="match status" value="1"/>
</dbReference>
<evidence type="ECO:0000256" key="8">
    <source>
        <dbReference type="ARBA" id="ARBA00023136"/>
    </source>
</evidence>
<keyword evidence="3" id="KW-0488">Methylation</keyword>
<evidence type="ECO:0000259" key="14">
    <source>
        <dbReference type="PROSITE" id="PS50885"/>
    </source>
</evidence>
<dbReference type="Pfam" id="PF00015">
    <property type="entry name" value="MCPsignal"/>
    <property type="match status" value="1"/>
</dbReference>
<keyword evidence="16" id="KW-1185">Reference proteome</keyword>
<dbReference type="GO" id="GO:0004888">
    <property type="term" value="F:transmembrane signaling receptor activity"/>
    <property type="evidence" value="ECO:0007669"/>
    <property type="project" value="InterPro"/>
</dbReference>
<protein>
    <submittedName>
        <fullName evidence="15">Methyl-accepting chemotaxis protein YoaH</fullName>
    </submittedName>
</protein>
<evidence type="ECO:0000256" key="4">
    <source>
        <dbReference type="ARBA" id="ARBA00022500"/>
    </source>
</evidence>
<dbReference type="Pfam" id="PF00672">
    <property type="entry name" value="HAMP"/>
    <property type="match status" value="1"/>
</dbReference>
<dbReference type="FunFam" id="1.10.287.950:FF:000001">
    <property type="entry name" value="Methyl-accepting chemotaxis sensory transducer"/>
    <property type="match status" value="1"/>
</dbReference>
<proteinExistence type="inferred from homology"/>
<feature type="domain" description="HAMP" evidence="14">
    <location>
        <begin position="210"/>
        <end position="263"/>
    </location>
</feature>
<dbReference type="GO" id="GO:0006935">
    <property type="term" value="P:chemotaxis"/>
    <property type="evidence" value="ECO:0007669"/>
    <property type="project" value="UniProtKB-KW"/>
</dbReference>
<evidence type="ECO:0000259" key="13">
    <source>
        <dbReference type="PROSITE" id="PS50111"/>
    </source>
</evidence>
<evidence type="ECO:0000256" key="7">
    <source>
        <dbReference type="ARBA" id="ARBA00022989"/>
    </source>
</evidence>
<dbReference type="Gene3D" id="1.10.287.950">
    <property type="entry name" value="Methyl-accepting chemotaxis protein"/>
    <property type="match status" value="1"/>
</dbReference>
<keyword evidence="5" id="KW-0997">Cell inner membrane</keyword>
<dbReference type="Proteomes" id="UP000033070">
    <property type="component" value="Chromosome"/>
</dbReference>
<evidence type="ECO:0000256" key="11">
    <source>
        <dbReference type="PROSITE-ProRule" id="PRU00284"/>
    </source>
</evidence>
<feature type="transmembrane region" description="Helical" evidence="12">
    <location>
        <begin position="188"/>
        <end position="208"/>
    </location>
</feature>
<evidence type="ECO:0000313" key="16">
    <source>
        <dbReference type="Proteomes" id="UP000033070"/>
    </source>
</evidence>
<evidence type="ECO:0000256" key="12">
    <source>
        <dbReference type="SAM" id="Phobius"/>
    </source>
</evidence>
<keyword evidence="7 12" id="KW-1133">Transmembrane helix</keyword>
<sequence length="540" mass="58384">MLNNLSIKNRLYLMSFTLQLLAVVLAVQGLVMAEKSNSAIKELYQSRAVPLSQLAVLERRVAENRAMVNGLLLHPDERDKYVQTIEHNLSDSKELWATFVARNLSDDEKALVEKVDQDRSRYLNEAIIPAKEAAKVGDFAKVRSILDEKVRSLYPAVHASMLNLMNMQVSAAKQVYEKNDHAHETQRMAIILMLVIGSLIGFILSWNINRSVSGPANEMCTVLGNTAADGDLTRRVRVRSGDEIGRAGAAVNTLLESFAQSVAMVVSGSSNVAASAQQISSASLQITQSSQAQSESAASTAAAVEEVTVSINSVAESAAEVHRLSQQSLARTREGNERAAQMIDEVMHIEQAVNQIAQSVKAFIVSANTISGMTQQVKDIADQTNLLALNAAIEAARAGEQGRGFAVVADEVRKLAEKSAHSANEIDQTTLALSEQSERVEHAIEAGLRSIQSTQQHIGKVSAVLADAGDSVERASNGVSDITASVSEQSKASNDIARHVESIAQMTEENHAAIEHTEQDIQRLEQLASELQASVSRFKV</sequence>